<dbReference type="InterPro" id="IPR000262">
    <property type="entry name" value="FMN-dep_DH"/>
</dbReference>
<dbReference type="HAMAP" id="MF_00354">
    <property type="entry name" value="Idi_2"/>
    <property type="match status" value="1"/>
</dbReference>
<dbReference type="GO" id="GO:0010181">
    <property type="term" value="F:FMN binding"/>
    <property type="evidence" value="ECO:0007669"/>
    <property type="project" value="UniProtKB-UniRule"/>
</dbReference>
<gene>
    <name evidence="11 13" type="primary">fni</name>
    <name evidence="13" type="ORF">MFMK1_002810</name>
</gene>
<dbReference type="GO" id="GO:0004452">
    <property type="term" value="F:isopentenyl-diphosphate delta-isomerase activity"/>
    <property type="evidence" value="ECO:0007669"/>
    <property type="project" value="UniProtKB-UniRule"/>
</dbReference>
<protein>
    <recommendedName>
        <fullName evidence="11">Isopentenyl-diphosphate delta-isomerase</fullName>
        <shortName evidence="11">IPP isomerase</shortName>
        <ecNumber evidence="11">5.3.3.2</ecNumber>
    </recommendedName>
    <alternativeName>
        <fullName evidence="11">Isopentenyl diphosphate:dimethylallyl diphosphate isomerase</fullName>
    </alternativeName>
    <alternativeName>
        <fullName evidence="11">Isopentenyl pyrophosphate isomerase</fullName>
    </alternativeName>
    <alternativeName>
        <fullName evidence="11">Type 2 isopentenyl diphosphate isomerase</fullName>
        <shortName evidence="11">IDI-2</shortName>
    </alternativeName>
</protein>
<comment type="subcellular location">
    <subcellularLocation>
        <location evidence="11">Cytoplasm</location>
    </subcellularLocation>
</comment>
<feature type="binding site" evidence="11">
    <location>
        <position position="83"/>
    </location>
    <ligand>
        <name>FMN</name>
        <dbReference type="ChEBI" id="CHEBI:58210"/>
    </ligand>
</feature>
<dbReference type="NCBIfam" id="TIGR02151">
    <property type="entry name" value="IPP_isom_2"/>
    <property type="match status" value="1"/>
</dbReference>
<evidence type="ECO:0000313" key="14">
    <source>
        <dbReference type="Proteomes" id="UP001329915"/>
    </source>
</evidence>
<dbReference type="CDD" id="cd02811">
    <property type="entry name" value="IDI-2_FMN"/>
    <property type="match status" value="1"/>
</dbReference>
<feature type="binding site" evidence="11">
    <location>
        <position position="112"/>
    </location>
    <ligand>
        <name>FMN</name>
        <dbReference type="ChEBI" id="CHEBI:58210"/>
    </ligand>
</feature>
<dbReference type="InterPro" id="IPR011179">
    <property type="entry name" value="IPdP_isomerase"/>
</dbReference>
<evidence type="ECO:0000256" key="10">
    <source>
        <dbReference type="ARBA" id="ARBA00025810"/>
    </source>
</evidence>
<organism evidence="13 14">
    <name type="scientific">Metallumcola ferriviriculae</name>
    <dbReference type="NCBI Taxonomy" id="3039180"/>
    <lineage>
        <taxon>Bacteria</taxon>
        <taxon>Bacillati</taxon>
        <taxon>Bacillota</taxon>
        <taxon>Clostridia</taxon>
        <taxon>Neomoorellales</taxon>
        <taxon>Desulfitibacteraceae</taxon>
        <taxon>Metallumcola</taxon>
    </lineage>
</organism>
<comment type="catalytic activity">
    <reaction evidence="11">
        <text>isopentenyl diphosphate = dimethylallyl diphosphate</text>
        <dbReference type="Rhea" id="RHEA:23284"/>
        <dbReference type="ChEBI" id="CHEBI:57623"/>
        <dbReference type="ChEBI" id="CHEBI:128769"/>
        <dbReference type="EC" id="5.3.3.2"/>
    </reaction>
</comment>
<evidence type="ECO:0000256" key="6">
    <source>
        <dbReference type="ARBA" id="ARBA00022842"/>
    </source>
</evidence>
<dbReference type="KEGG" id="dbc:MFMK1_002810"/>
<dbReference type="GO" id="GO:0008299">
    <property type="term" value="P:isoprenoid biosynthetic process"/>
    <property type="evidence" value="ECO:0007669"/>
    <property type="project" value="UniProtKB-UniRule"/>
</dbReference>
<feature type="binding site" evidence="11">
    <location>
        <position position="204"/>
    </location>
    <ligand>
        <name>FMN</name>
        <dbReference type="ChEBI" id="CHEBI:58210"/>
    </ligand>
</feature>
<dbReference type="AlphaFoldDB" id="A0AAU0URU3"/>
<keyword evidence="2 11" id="KW-0963">Cytoplasm</keyword>
<keyword evidence="5 11" id="KW-0479">Metal-binding</keyword>
<dbReference type="GO" id="GO:0016491">
    <property type="term" value="F:oxidoreductase activity"/>
    <property type="evidence" value="ECO:0007669"/>
    <property type="project" value="InterPro"/>
</dbReference>
<feature type="binding site" evidence="11">
    <location>
        <begin position="271"/>
        <end position="272"/>
    </location>
    <ligand>
        <name>FMN</name>
        <dbReference type="ChEBI" id="CHEBI:58210"/>
    </ligand>
</feature>
<evidence type="ECO:0000256" key="4">
    <source>
        <dbReference type="ARBA" id="ARBA00022643"/>
    </source>
</evidence>
<evidence type="ECO:0000259" key="12">
    <source>
        <dbReference type="Pfam" id="PF01070"/>
    </source>
</evidence>
<evidence type="ECO:0000313" key="13">
    <source>
        <dbReference type="EMBL" id="WRO22964.1"/>
    </source>
</evidence>
<dbReference type="GO" id="GO:0070402">
    <property type="term" value="F:NADPH binding"/>
    <property type="evidence" value="ECO:0007669"/>
    <property type="project" value="UniProtKB-UniRule"/>
</dbReference>
<evidence type="ECO:0000256" key="11">
    <source>
        <dbReference type="HAMAP-Rule" id="MF_00354"/>
    </source>
</evidence>
<comment type="function">
    <text evidence="11">Involved in the biosynthesis of isoprenoids. Catalyzes the 1,3-allylic rearrangement of the homoallylic substrate isopentenyl (IPP) to its allylic isomer, dimethylallyl diphosphate (DMAPP).</text>
</comment>
<keyword evidence="4 11" id="KW-0288">FMN</keyword>
<dbReference type="Proteomes" id="UP001329915">
    <property type="component" value="Chromosome"/>
</dbReference>
<comment type="cofactor">
    <cofactor evidence="11">
        <name>Mg(2+)</name>
        <dbReference type="ChEBI" id="CHEBI:18420"/>
    </cofactor>
</comment>
<comment type="cofactor">
    <cofactor evidence="1 11">
        <name>FMN</name>
        <dbReference type="ChEBI" id="CHEBI:58210"/>
    </cofactor>
</comment>
<evidence type="ECO:0000256" key="1">
    <source>
        <dbReference type="ARBA" id="ARBA00001917"/>
    </source>
</evidence>
<dbReference type="GO" id="GO:0000287">
    <property type="term" value="F:magnesium ion binding"/>
    <property type="evidence" value="ECO:0007669"/>
    <property type="project" value="UniProtKB-UniRule"/>
</dbReference>
<dbReference type="EMBL" id="CP121694">
    <property type="protein sequence ID" value="WRO22964.1"/>
    <property type="molecule type" value="Genomic_DNA"/>
</dbReference>
<keyword evidence="8 11" id="KW-0414">Isoprene biosynthesis</keyword>
<evidence type="ECO:0000256" key="8">
    <source>
        <dbReference type="ARBA" id="ARBA00023229"/>
    </source>
</evidence>
<accession>A0AAU0URU3</accession>
<evidence type="ECO:0000256" key="5">
    <source>
        <dbReference type="ARBA" id="ARBA00022723"/>
    </source>
</evidence>
<keyword evidence="14" id="KW-1185">Reference proteome</keyword>
<comment type="subunit">
    <text evidence="10 11">Homooctamer. Dimer of tetramers.</text>
</comment>
<feature type="binding site" evidence="11">
    <location>
        <position position="143"/>
    </location>
    <ligand>
        <name>Mg(2+)</name>
        <dbReference type="ChEBI" id="CHEBI:18420"/>
    </ligand>
</feature>
<feature type="binding site" evidence="11">
    <location>
        <begin position="83"/>
        <end position="85"/>
    </location>
    <ligand>
        <name>substrate</name>
    </ligand>
</feature>
<sequence length="335" mass="35541">MKYFLQSDSEPGSNGMDDICLVHQALSCLNWQQVDTAVNFCGKRLSMPVMINAITGGADSLAVINRQLARAAAETGVAMAVGSQKIALDDYAADESFRVTRQENPDGVILANVNALTPVADVQRAVEMLDADGVQLHLNPAQELSMAEGDRDFSRSAANIAAAVRELSVPVIVKEVGFGISRETAVALGEVGVRWVDVGGRGGTDFLKIEGLRFPEGMAQTFSGWGLPTAVSMLETKASGYPFNLVASGGIITGLEVAKAVALGADMAGMAGVPLRILLNESYGKLIEYLQRLQTELITAMMLTGADNIGKLSRVPMVITGDTREWCLSRGISMS</sequence>
<feature type="domain" description="FMN-dependent dehydrogenase" evidence="12">
    <location>
        <begin position="152"/>
        <end position="314"/>
    </location>
</feature>
<feature type="binding site" evidence="11">
    <location>
        <begin position="53"/>
        <end position="55"/>
    </location>
    <ligand>
        <name>FMN</name>
        <dbReference type="ChEBI" id="CHEBI:58210"/>
    </ligand>
</feature>
<name>A0AAU0URU3_9FIRM</name>
<proteinExistence type="inferred from homology"/>
<evidence type="ECO:0000256" key="2">
    <source>
        <dbReference type="ARBA" id="ARBA00022490"/>
    </source>
</evidence>
<dbReference type="Gene3D" id="3.20.20.70">
    <property type="entry name" value="Aldolase class I"/>
    <property type="match status" value="1"/>
</dbReference>
<dbReference type="EC" id="5.3.3.2" evidence="11"/>
<dbReference type="PIRSF" id="PIRSF003314">
    <property type="entry name" value="IPP_isomerase"/>
    <property type="match status" value="1"/>
</dbReference>
<keyword evidence="6 11" id="KW-0460">Magnesium</keyword>
<feature type="binding site" evidence="11">
    <location>
        <position position="174"/>
    </location>
    <ligand>
        <name>FMN</name>
        <dbReference type="ChEBI" id="CHEBI:58210"/>
    </ligand>
</feature>
<dbReference type="PANTHER" id="PTHR43665:SF1">
    <property type="entry name" value="ISOPENTENYL-DIPHOSPHATE DELTA-ISOMERASE"/>
    <property type="match status" value="1"/>
</dbReference>
<comment type="similarity">
    <text evidence="11">Belongs to the IPP isomerase type 2 family.</text>
</comment>
<feature type="binding site" evidence="11">
    <location>
        <position position="142"/>
    </location>
    <ligand>
        <name>substrate</name>
    </ligand>
</feature>
<reference evidence="13 14" key="1">
    <citation type="submission" date="2023-04" db="EMBL/GenBank/DDBJ databases">
        <authorList>
            <person name="Hsu D."/>
        </authorList>
    </citation>
    <scope>NUCLEOTIDE SEQUENCE [LARGE SCALE GENOMIC DNA]</scope>
    <source>
        <strain evidence="13 14">MK1</strain>
    </source>
</reference>
<keyword evidence="9 11" id="KW-0413">Isomerase</keyword>
<keyword evidence="3 11" id="KW-0285">Flavoprotein</keyword>
<dbReference type="PANTHER" id="PTHR43665">
    <property type="entry name" value="ISOPENTENYL-DIPHOSPHATE DELTA-ISOMERASE"/>
    <property type="match status" value="1"/>
</dbReference>
<dbReference type="GO" id="GO:0005737">
    <property type="term" value="C:cytoplasm"/>
    <property type="evidence" value="ECO:0007669"/>
    <property type="project" value="UniProtKB-SubCell"/>
</dbReference>
<dbReference type="Pfam" id="PF01070">
    <property type="entry name" value="FMN_dh"/>
    <property type="match status" value="1"/>
</dbReference>
<comment type="cofactor">
    <cofactor evidence="11">
        <name>NADPH</name>
        <dbReference type="ChEBI" id="CHEBI:57783"/>
    </cofactor>
</comment>
<keyword evidence="7 11" id="KW-0521">NADP</keyword>
<evidence type="ECO:0000256" key="7">
    <source>
        <dbReference type="ARBA" id="ARBA00022857"/>
    </source>
</evidence>
<comment type="caution">
    <text evidence="11">Lacks conserved residue(s) required for the propagation of feature annotation.</text>
</comment>
<evidence type="ECO:0000256" key="3">
    <source>
        <dbReference type="ARBA" id="ARBA00022630"/>
    </source>
</evidence>
<dbReference type="InterPro" id="IPR013785">
    <property type="entry name" value="Aldolase_TIM"/>
</dbReference>
<dbReference type="SUPFAM" id="SSF51395">
    <property type="entry name" value="FMN-linked oxidoreductases"/>
    <property type="match status" value="1"/>
</dbReference>
<evidence type="ECO:0000256" key="9">
    <source>
        <dbReference type="ARBA" id="ARBA00023235"/>
    </source>
</evidence>